<dbReference type="GO" id="GO:0008009">
    <property type="term" value="F:chemokine activity"/>
    <property type="evidence" value="ECO:0007669"/>
    <property type="project" value="InterPro"/>
</dbReference>
<reference evidence="5" key="1">
    <citation type="submission" date="2025-08" db="UniProtKB">
        <authorList>
            <consortium name="RefSeq"/>
        </authorList>
    </citation>
    <scope>IDENTIFICATION</scope>
    <source>
        <strain evidence="5">Wakin</strain>
        <tissue evidence="5">Muscle</tissue>
    </source>
</reference>
<dbReference type="GO" id="GO:0005615">
    <property type="term" value="C:extracellular space"/>
    <property type="evidence" value="ECO:0007669"/>
    <property type="project" value="UniProtKB-KW"/>
</dbReference>
<evidence type="ECO:0000313" key="5">
    <source>
        <dbReference type="RefSeq" id="XP_026102761.1"/>
    </source>
</evidence>
<evidence type="ECO:0000313" key="4">
    <source>
        <dbReference type="Proteomes" id="UP000515129"/>
    </source>
</evidence>
<dbReference type="AlphaFoldDB" id="A0A6P6N325"/>
<dbReference type="SMART" id="SM00199">
    <property type="entry name" value="SCY"/>
    <property type="match status" value="1"/>
</dbReference>
<protein>
    <submittedName>
        <fullName evidence="5">Interleukin-8-like</fullName>
    </submittedName>
</protein>
<dbReference type="Gene3D" id="2.40.50.40">
    <property type="match status" value="1"/>
</dbReference>
<feature type="signal peptide" evidence="2">
    <location>
        <begin position="1"/>
        <end position="25"/>
    </location>
</feature>
<feature type="chain" id="PRO_5036465823" evidence="2">
    <location>
        <begin position="26"/>
        <end position="99"/>
    </location>
</feature>
<feature type="domain" description="Chemokine interleukin-8-like" evidence="3">
    <location>
        <begin position="29"/>
        <end position="90"/>
    </location>
</feature>
<dbReference type="GeneID" id="113074220"/>
<dbReference type="Pfam" id="PF00048">
    <property type="entry name" value="IL8"/>
    <property type="match status" value="1"/>
</dbReference>
<dbReference type="KEGG" id="caua:113074220"/>
<keyword evidence="2" id="KW-0732">Signal</keyword>
<dbReference type="GO" id="GO:0006955">
    <property type="term" value="P:immune response"/>
    <property type="evidence" value="ECO:0007669"/>
    <property type="project" value="InterPro"/>
</dbReference>
<accession>A0A6P6N325</accession>
<gene>
    <name evidence="5" type="primary">LOC113074220</name>
</gene>
<evidence type="ECO:0000259" key="3">
    <source>
        <dbReference type="SMART" id="SM00199"/>
    </source>
</evidence>
<proteinExistence type="predicted"/>
<dbReference type="SUPFAM" id="SSF54117">
    <property type="entry name" value="Interleukin 8-like chemokines"/>
    <property type="match status" value="1"/>
</dbReference>
<dbReference type="Proteomes" id="UP000515129">
    <property type="component" value="Unplaced"/>
</dbReference>
<dbReference type="InterPro" id="IPR036048">
    <property type="entry name" value="Interleukin_8-like_sf"/>
</dbReference>
<keyword evidence="1" id="KW-0202">Cytokine</keyword>
<evidence type="ECO:0000256" key="1">
    <source>
        <dbReference type="ARBA" id="ARBA00022514"/>
    </source>
</evidence>
<evidence type="ECO:0000256" key="2">
    <source>
        <dbReference type="SAM" id="SignalP"/>
    </source>
</evidence>
<dbReference type="InterPro" id="IPR001811">
    <property type="entry name" value="Chemokine_IL8-like_dom"/>
</dbReference>
<dbReference type="RefSeq" id="XP_026102761.1">
    <property type="nucleotide sequence ID" value="XM_026246976.1"/>
</dbReference>
<organism evidence="4 5">
    <name type="scientific">Carassius auratus</name>
    <name type="common">Goldfish</name>
    <dbReference type="NCBI Taxonomy" id="7957"/>
    <lineage>
        <taxon>Eukaryota</taxon>
        <taxon>Metazoa</taxon>
        <taxon>Chordata</taxon>
        <taxon>Craniata</taxon>
        <taxon>Vertebrata</taxon>
        <taxon>Euteleostomi</taxon>
        <taxon>Actinopterygii</taxon>
        <taxon>Neopterygii</taxon>
        <taxon>Teleostei</taxon>
        <taxon>Ostariophysi</taxon>
        <taxon>Cypriniformes</taxon>
        <taxon>Cyprinidae</taxon>
        <taxon>Cyprininae</taxon>
        <taxon>Carassius</taxon>
    </lineage>
</organism>
<sequence>MKLTVSAFVLLICTVALLSTTEVRPVRPQICCNCPYMHSAPAIPANKILSLRFIPAGAYCKREAIIAKMKKREMCLDPSKDWVISLKEEINKRNIKSQQ</sequence>
<keyword evidence="4" id="KW-1185">Reference proteome</keyword>
<dbReference type="OrthoDB" id="9937393at2759"/>
<name>A0A6P6N325_CARAU</name>